<sequence>MESGTQDMLHSKIGLLKEMPEGIRMQATVRELAGNPETALLFLSRYAELIPSPSIEPAATYFPSWIRSITGSVHYLTASGAGSVSLDPEDWQMVLYKPEDVSYASIGFICSSIRLESTPIRLAAAERQEMLEQLYGGLLSPMFKGLASGAGVRVTDLWRLFASSLNNTRTGLLDAVSADSELKEAMEQDFNYVMGDMSGETFGERRNPLAIRFTFIDSPYKPGTQMAMRGACCLAFKTEYAKYCYHCPRLKPQERNRMYDEICGSKSS</sequence>
<reference evidence="1 2" key="1">
    <citation type="submission" date="2017-07" db="EMBL/GenBank/DDBJ databases">
        <title>Paenibacillus herberti R33 genome sequencing and assembly.</title>
        <authorList>
            <person name="Su W."/>
        </authorList>
    </citation>
    <scope>NUCLEOTIDE SEQUENCE [LARGE SCALE GENOMIC DNA]</scope>
    <source>
        <strain evidence="1 2">R33</strain>
    </source>
</reference>
<name>A0A229NTT8_9BACL</name>
<protein>
    <recommendedName>
        <fullName evidence="3">Ferric siderophore reductase C-terminal domain-containing protein</fullName>
    </recommendedName>
</protein>
<dbReference type="RefSeq" id="WP_089525987.1">
    <property type="nucleotide sequence ID" value="NZ_NMUQ01000003.1"/>
</dbReference>
<dbReference type="AlphaFoldDB" id="A0A229NTT8"/>
<comment type="caution">
    <text evidence="1">The sequence shown here is derived from an EMBL/GenBank/DDBJ whole genome shotgun (WGS) entry which is preliminary data.</text>
</comment>
<dbReference type="EMBL" id="NMUQ01000003">
    <property type="protein sequence ID" value="OXM13276.1"/>
    <property type="molecule type" value="Genomic_DNA"/>
</dbReference>
<organism evidence="1 2">
    <name type="scientific">Paenibacillus herberti</name>
    <dbReference type="NCBI Taxonomy" id="1619309"/>
    <lineage>
        <taxon>Bacteria</taxon>
        <taxon>Bacillati</taxon>
        <taxon>Bacillota</taxon>
        <taxon>Bacilli</taxon>
        <taxon>Bacillales</taxon>
        <taxon>Paenibacillaceae</taxon>
        <taxon>Paenibacillus</taxon>
    </lineage>
</organism>
<dbReference type="OrthoDB" id="2819999at2"/>
<gene>
    <name evidence="1" type="ORF">CGZ75_19555</name>
</gene>
<dbReference type="Proteomes" id="UP000215145">
    <property type="component" value="Unassembled WGS sequence"/>
</dbReference>
<evidence type="ECO:0008006" key="3">
    <source>
        <dbReference type="Google" id="ProtNLM"/>
    </source>
</evidence>
<accession>A0A229NTT8</accession>
<evidence type="ECO:0000313" key="2">
    <source>
        <dbReference type="Proteomes" id="UP000215145"/>
    </source>
</evidence>
<keyword evidence="2" id="KW-1185">Reference proteome</keyword>
<proteinExistence type="predicted"/>
<evidence type="ECO:0000313" key="1">
    <source>
        <dbReference type="EMBL" id="OXM13276.1"/>
    </source>
</evidence>